<proteinExistence type="predicted"/>
<feature type="coiled-coil region" evidence="1">
    <location>
        <begin position="256"/>
        <end position="440"/>
    </location>
</feature>
<dbReference type="STRING" id="70415.A0A5S6QMP1"/>
<organism evidence="3 4">
    <name type="scientific">Trichuris muris</name>
    <name type="common">Mouse whipworm</name>
    <dbReference type="NCBI Taxonomy" id="70415"/>
    <lineage>
        <taxon>Eukaryota</taxon>
        <taxon>Metazoa</taxon>
        <taxon>Ecdysozoa</taxon>
        <taxon>Nematoda</taxon>
        <taxon>Enoplea</taxon>
        <taxon>Dorylaimia</taxon>
        <taxon>Trichinellida</taxon>
        <taxon>Trichuridae</taxon>
        <taxon>Trichuris</taxon>
    </lineage>
</organism>
<evidence type="ECO:0000313" key="4">
    <source>
        <dbReference type="WBParaSite" id="TMUE_2000008122.1"/>
    </source>
</evidence>
<dbReference type="AlphaFoldDB" id="A0A5S6QMP1"/>
<keyword evidence="1" id="KW-0175">Coiled coil</keyword>
<evidence type="ECO:0000256" key="1">
    <source>
        <dbReference type="SAM" id="Coils"/>
    </source>
</evidence>
<dbReference type="WBParaSite" id="TMUE_2000008122.1">
    <property type="protein sequence ID" value="TMUE_2000008122.1"/>
    <property type="gene ID" value="WBGene00288597"/>
</dbReference>
<evidence type="ECO:0000256" key="2">
    <source>
        <dbReference type="SAM" id="MobiDB-lite"/>
    </source>
</evidence>
<feature type="coiled-coil region" evidence="1">
    <location>
        <begin position="168"/>
        <end position="223"/>
    </location>
</feature>
<dbReference type="Proteomes" id="UP000046395">
    <property type="component" value="Unassembled WGS sequence"/>
</dbReference>
<evidence type="ECO:0000313" key="3">
    <source>
        <dbReference type="Proteomes" id="UP000046395"/>
    </source>
</evidence>
<protein>
    <submittedName>
        <fullName evidence="4">Uncharacterized protein</fullName>
    </submittedName>
</protein>
<keyword evidence="3" id="KW-1185">Reference proteome</keyword>
<accession>A0A5S6QMP1</accession>
<sequence>MLNSRLESSFRRVERSDTLAKQPVDVTSTRRLSARSDAIETKQDMFALERNSSFRSEGGQTNLNAGSSASFDQADCDFDEVDVHLEKSFVGHEEGKVADAIKEFAEGMQASFAQLRNEFTRYGRILEADERNNGLMTLAHDSPNDVDWIKSLSLAEATELLEAETLKRRLCERKLALLQEHIISLEEQLELSRNVVSRQQASLNGLEIGLRRLTDQLKGFEENRGSFVRRTAGANKELLKRIQHLSEYCRISDQNLEIATERVTALEKLNSDLRDANGKQFVSKQMVEGDLETAKDECRRRTEEARLLKSENEDLRRELSRLHSSEAATSSQLALVEGKLRNEKRILELQLRSAQASLQDMQQQHATFVAEANRSFRQKLKELTDNLEKRKCEEVRALQDGWNSSIDDLRNKCSLLSEERNSALKRLEETEKSLDAREEAMCSALKERLSVKFYELICEMSNVDLCGPMSSRLATALEGNETIEDQFLAQLSKMSLIKTPRYGGGGHDGERASGLSPKPLLHSTPIKGAPTDPPNV</sequence>
<feature type="region of interest" description="Disordered" evidence="2">
    <location>
        <begin position="500"/>
        <end position="536"/>
    </location>
</feature>
<reference evidence="4" key="1">
    <citation type="submission" date="2019-12" db="UniProtKB">
        <authorList>
            <consortium name="WormBaseParasite"/>
        </authorList>
    </citation>
    <scope>IDENTIFICATION</scope>
</reference>
<name>A0A5S6QMP1_TRIMR</name>